<evidence type="ECO:0000256" key="6">
    <source>
        <dbReference type="ARBA" id="ARBA00019935"/>
    </source>
</evidence>
<sequence length="486" mass="52550">MMPVRVLAVASEVYPLVKTGGLADVAGALPAALKTHGIEMRTLMPGYPDVMRLVSGADELRRWPDYFGGPGRLLAGSHDGLDLFVLDVPHLYARPGNPYVTAEGIDWPDNGVRFAALSRVAADIGHGLVPAFVPDIVHAHDWQAGLAPAYLHYDNRPRPGTVMTIHNMAYQGKFAPELIGSIGLPWDSFNVQALEYFGGISFLKAGLRFADRITTVSPTYAKEIQSDEGGMGLGGLLRERSGVLSGILNGIDISVWNPQEDPHIAYRFGAEDLTFRAANKAVLQQQFNLDSSDEAPLLGVISRLSWQKGLDLLLEAIPTILREGMQLALLGSGDRDLQDGYQAVARANPGRIGVVIGYDEILAHLIQAGSDALIVPSRFEPCGLTQLCALRYGAVPIVSRVGGLEDTIVDIGEADTSDRDATGFKFGPVTADALAGTLRKANTVFHDKLTWRRLQRSGLATDVSWRNRAGDYAALYRGLMESRLKA</sequence>
<evidence type="ECO:0000256" key="5">
    <source>
        <dbReference type="ARBA" id="ARBA00012588"/>
    </source>
</evidence>
<comment type="similarity">
    <text evidence="4 11">Belongs to the glycosyltransferase 1 family. Bacterial/plant glycogen synthase subfamily.</text>
</comment>
<dbReference type="GO" id="GO:0009011">
    <property type="term" value="F:alpha-1,4-glucan glucosyltransferase (ADP-glucose donor) activity"/>
    <property type="evidence" value="ECO:0007669"/>
    <property type="project" value="UniProtKB-UniRule"/>
</dbReference>
<keyword evidence="9 11" id="KW-0320">Glycogen biosynthesis</keyword>
<keyword evidence="7 11" id="KW-0328">Glycosyltransferase</keyword>
<dbReference type="Pfam" id="PF08323">
    <property type="entry name" value="Glyco_transf_5"/>
    <property type="match status" value="1"/>
</dbReference>
<feature type="domain" description="Glycosyl transferase family 1" evidence="12">
    <location>
        <begin position="287"/>
        <end position="440"/>
    </location>
</feature>
<dbReference type="EC" id="2.4.1.21" evidence="5 11"/>
<dbReference type="CDD" id="cd03791">
    <property type="entry name" value="GT5_Glycogen_synthase_DULL1-like"/>
    <property type="match status" value="1"/>
</dbReference>
<dbReference type="GO" id="GO:0005978">
    <property type="term" value="P:glycogen biosynthetic process"/>
    <property type="evidence" value="ECO:0007669"/>
    <property type="project" value="UniProtKB-UniRule"/>
</dbReference>
<dbReference type="InterPro" id="IPR011835">
    <property type="entry name" value="GS/SS"/>
</dbReference>
<gene>
    <name evidence="11 14" type="primary">glgA</name>
    <name evidence="14" type="ORF">BRAD3257_2773</name>
</gene>
<evidence type="ECO:0000256" key="11">
    <source>
        <dbReference type="HAMAP-Rule" id="MF_00484"/>
    </source>
</evidence>
<dbReference type="PANTHER" id="PTHR45825">
    <property type="entry name" value="GRANULE-BOUND STARCH SYNTHASE 1, CHLOROPLASTIC/AMYLOPLASTIC"/>
    <property type="match status" value="1"/>
</dbReference>
<dbReference type="Proteomes" id="UP000246085">
    <property type="component" value="Chromosome BRAD3257"/>
</dbReference>
<dbReference type="KEGG" id="bvz:BRAD3257_2773"/>
<dbReference type="SUPFAM" id="SSF53756">
    <property type="entry name" value="UDP-Glycosyltransferase/glycogen phosphorylase"/>
    <property type="match status" value="1"/>
</dbReference>
<comment type="pathway">
    <text evidence="3 11">Glycan biosynthesis; glycogen biosynthesis.</text>
</comment>
<evidence type="ECO:0000256" key="2">
    <source>
        <dbReference type="ARBA" id="ARBA00002764"/>
    </source>
</evidence>
<dbReference type="GO" id="GO:0004373">
    <property type="term" value="F:alpha-1,4-glucan glucosyltransferase (UDP-glucose donor) activity"/>
    <property type="evidence" value="ECO:0007669"/>
    <property type="project" value="InterPro"/>
</dbReference>
<evidence type="ECO:0000259" key="12">
    <source>
        <dbReference type="Pfam" id="PF00534"/>
    </source>
</evidence>
<evidence type="ECO:0000256" key="7">
    <source>
        <dbReference type="ARBA" id="ARBA00022676"/>
    </source>
</evidence>
<protein>
    <recommendedName>
        <fullName evidence="6 11">Glycogen synthase</fullName>
        <ecNumber evidence="5 11">2.4.1.21</ecNumber>
    </recommendedName>
    <alternativeName>
        <fullName evidence="10 11">Starch [bacterial glycogen] synthase</fullName>
    </alternativeName>
</protein>
<name>A0A2U3PXF3_9BRAD</name>
<dbReference type="InterPro" id="IPR001296">
    <property type="entry name" value="Glyco_trans_1"/>
</dbReference>
<dbReference type="UniPathway" id="UPA00164"/>
<dbReference type="RefSeq" id="WP_122402064.1">
    <property type="nucleotide sequence ID" value="NZ_LS398110.1"/>
</dbReference>
<evidence type="ECO:0000256" key="1">
    <source>
        <dbReference type="ARBA" id="ARBA00001478"/>
    </source>
</evidence>
<evidence type="ECO:0000256" key="4">
    <source>
        <dbReference type="ARBA" id="ARBA00010281"/>
    </source>
</evidence>
<evidence type="ECO:0000313" key="15">
    <source>
        <dbReference type="Proteomes" id="UP000246085"/>
    </source>
</evidence>
<dbReference type="PANTHER" id="PTHR45825:SF11">
    <property type="entry name" value="ALPHA AMYLASE DOMAIN-CONTAINING PROTEIN"/>
    <property type="match status" value="1"/>
</dbReference>
<evidence type="ECO:0000313" key="14">
    <source>
        <dbReference type="EMBL" id="SPP93841.1"/>
    </source>
</evidence>
<dbReference type="EMBL" id="LS398110">
    <property type="protein sequence ID" value="SPP93841.1"/>
    <property type="molecule type" value="Genomic_DNA"/>
</dbReference>
<keyword evidence="8 11" id="KW-0808">Transferase</keyword>
<evidence type="ECO:0000256" key="9">
    <source>
        <dbReference type="ARBA" id="ARBA00023056"/>
    </source>
</evidence>
<dbReference type="NCBIfam" id="NF010699">
    <property type="entry name" value="PRK14099.1"/>
    <property type="match status" value="1"/>
</dbReference>
<organism evidence="14 15">
    <name type="scientific">Bradyrhizobium vignae</name>
    <dbReference type="NCBI Taxonomy" id="1549949"/>
    <lineage>
        <taxon>Bacteria</taxon>
        <taxon>Pseudomonadati</taxon>
        <taxon>Pseudomonadota</taxon>
        <taxon>Alphaproteobacteria</taxon>
        <taxon>Hyphomicrobiales</taxon>
        <taxon>Nitrobacteraceae</taxon>
        <taxon>Bradyrhizobium</taxon>
    </lineage>
</organism>
<dbReference type="HAMAP" id="MF_00484">
    <property type="entry name" value="Glycogen_synth"/>
    <property type="match status" value="1"/>
</dbReference>
<dbReference type="AlphaFoldDB" id="A0A2U3PXF3"/>
<comment type="function">
    <text evidence="2 11">Synthesizes alpha-1,4-glucan chains using ADP-glucose.</text>
</comment>
<dbReference type="GO" id="GO:0005829">
    <property type="term" value="C:cytosol"/>
    <property type="evidence" value="ECO:0007669"/>
    <property type="project" value="TreeGrafter"/>
</dbReference>
<dbReference type="NCBIfam" id="NF001899">
    <property type="entry name" value="PRK00654.1-2"/>
    <property type="match status" value="1"/>
</dbReference>
<dbReference type="InterPro" id="IPR013534">
    <property type="entry name" value="Starch_synth_cat_dom"/>
</dbReference>
<comment type="catalytic activity">
    <reaction evidence="1 11">
        <text>[(1-&gt;4)-alpha-D-glucosyl](n) + ADP-alpha-D-glucose = [(1-&gt;4)-alpha-D-glucosyl](n+1) + ADP + H(+)</text>
        <dbReference type="Rhea" id="RHEA:18189"/>
        <dbReference type="Rhea" id="RHEA-COMP:9584"/>
        <dbReference type="Rhea" id="RHEA-COMP:9587"/>
        <dbReference type="ChEBI" id="CHEBI:15378"/>
        <dbReference type="ChEBI" id="CHEBI:15444"/>
        <dbReference type="ChEBI" id="CHEBI:57498"/>
        <dbReference type="ChEBI" id="CHEBI:456216"/>
        <dbReference type="EC" id="2.4.1.21"/>
    </reaction>
</comment>
<evidence type="ECO:0000259" key="13">
    <source>
        <dbReference type="Pfam" id="PF08323"/>
    </source>
</evidence>
<proteinExistence type="inferred from homology"/>
<dbReference type="NCBIfam" id="TIGR02095">
    <property type="entry name" value="glgA"/>
    <property type="match status" value="1"/>
</dbReference>
<accession>A0A2U3PXF3</accession>
<feature type="binding site" evidence="11">
    <location>
        <position position="18"/>
    </location>
    <ligand>
        <name>ADP-alpha-D-glucose</name>
        <dbReference type="ChEBI" id="CHEBI:57498"/>
    </ligand>
</feature>
<evidence type="ECO:0000256" key="3">
    <source>
        <dbReference type="ARBA" id="ARBA00004964"/>
    </source>
</evidence>
<dbReference type="Pfam" id="PF00534">
    <property type="entry name" value="Glycos_transf_1"/>
    <property type="match status" value="1"/>
</dbReference>
<evidence type="ECO:0000256" key="10">
    <source>
        <dbReference type="ARBA" id="ARBA00031722"/>
    </source>
</evidence>
<feature type="domain" description="Starch synthase catalytic" evidence="13">
    <location>
        <begin position="5"/>
        <end position="239"/>
    </location>
</feature>
<dbReference type="Gene3D" id="3.40.50.2000">
    <property type="entry name" value="Glycogen Phosphorylase B"/>
    <property type="match status" value="2"/>
</dbReference>
<reference evidence="14 15" key="1">
    <citation type="submission" date="2018-03" db="EMBL/GenBank/DDBJ databases">
        <authorList>
            <person name="Gully D."/>
        </authorList>
    </citation>
    <scope>NUCLEOTIDE SEQUENCE [LARGE SCALE GENOMIC DNA]</scope>
    <source>
        <strain evidence="14">ORS3257</strain>
    </source>
</reference>
<dbReference type="FunFam" id="3.40.50.2000:FF:000011">
    <property type="entry name" value="Glycogen synthase"/>
    <property type="match status" value="1"/>
</dbReference>
<evidence type="ECO:0000256" key="8">
    <source>
        <dbReference type="ARBA" id="ARBA00022679"/>
    </source>
</evidence>